<accession>A0A497JGN3</accession>
<sequence length="129" mass="14485">MTVTVGEFTEKFTITYNGTPTEQVLTLHRGTKWDIMEVDVYFAAASEDAYFQVLRKSSATTANERDASNSASHNVLFGEKYLVNGGTLKIGDERRTIYRNMSDTPLRLYLSLGSNSGTVYVTVRYQFTS</sequence>
<comment type="caution">
    <text evidence="1">The sequence shown here is derived from an EMBL/GenBank/DDBJ whole genome shotgun (WGS) entry which is preliminary data.</text>
</comment>
<gene>
    <name evidence="1" type="ORF">DRO04_02280</name>
</gene>
<dbReference type="Proteomes" id="UP000278031">
    <property type="component" value="Unassembled WGS sequence"/>
</dbReference>
<protein>
    <submittedName>
        <fullName evidence="1">Uncharacterized protein</fullName>
    </submittedName>
</protein>
<evidence type="ECO:0000313" key="1">
    <source>
        <dbReference type="EMBL" id="RLG70168.1"/>
    </source>
</evidence>
<dbReference type="AlphaFoldDB" id="A0A497JGN3"/>
<name>A0A497JGN3_9ARCH</name>
<evidence type="ECO:0000313" key="2">
    <source>
        <dbReference type="Proteomes" id="UP000278031"/>
    </source>
</evidence>
<organism evidence="1 2">
    <name type="scientific">Candidatus Iainarchaeum sp</name>
    <dbReference type="NCBI Taxonomy" id="3101447"/>
    <lineage>
        <taxon>Archaea</taxon>
        <taxon>Candidatus Iainarchaeota</taxon>
        <taxon>Candidatus Iainarchaeia</taxon>
        <taxon>Candidatus Iainarchaeales</taxon>
        <taxon>Candidatus Iainarchaeaceae</taxon>
        <taxon>Candidatus Iainarchaeum</taxon>
    </lineage>
</organism>
<proteinExistence type="predicted"/>
<reference evidence="1 2" key="1">
    <citation type="submission" date="2018-06" db="EMBL/GenBank/DDBJ databases">
        <title>Extensive metabolic versatility and redundancy in microbially diverse, dynamic hydrothermal sediments.</title>
        <authorList>
            <person name="Dombrowski N."/>
            <person name="Teske A."/>
            <person name="Baker B.J."/>
        </authorList>
    </citation>
    <scope>NUCLEOTIDE SEQUENCE [LARGE SCALE GENOMIC DNA]</scope>
    <source>
        <strain evidence="1">B51_G17</strain>
    </source>
</reference>
<dbReference type="EMBL" id="QMWP01000077">
    <property type="protein sequence ID" value="RLG70168.1"/>
    <property type="molecule type" value="Genomic_DNA"/>
</dbReference>